<dbReference type="InterPro" id="IPR013115">
    <property type="entry name" value="HisG_C"/>
</dbReference>
<feature type="domain" description="ATP phosphoribosyltransferase catalytic" evidence="18">
    <location>
        <begin position="52"/>
        <end position="213"/>
    </location>
</feature>
<dbReference type="GO" id="GO:0000287">
    <property type="term" value="F:magnesium ion binding"/>
    <property type="evidence" value="ECO:0007669"/>
    <property type="project" value="InterPro"/>
</dbReference>
<dbReference type="GO" id="GO:0003879">
    <property type="term" value="F:ATP phosphoribosyltransferase activity"/>
    <property type="evidence" value="ECO:0007669"/>
    <property type="project" value="UniProtKB-EC"/>
</dbReference>
<dbReference type="PANTHER" id="PTHR21403:SF10">
    <property type="entry name" value="ATP PHOSPHORIBOSYLTRANSFERASE"/>
    <property type="match status" value="1"/>
</dbReference>
<evidence type="ECO:0000256" key="11">
    <source>
        <dbReference type="ARBA" id="ARBA00022679"/>
    </source>
</evidence>
<name>A0A381SBJ8_9ZZZZ</name>
<comment type="pathway">
    <text evidence="4">Amino-acid biosynthesis; L-histidine biosynthesis; L-histidine from 5-phospho-alpha-D-ribose 1-diphosphate: step 1/9.</text>
</comment>
<keyword evidence="14" id="KW-0067">ATP-binding</keyword>
<evidence type="ECO:0000256" key="14">
    <source>
        <dbReference type="ARBA" id="ARBA00022840"/>
    </source>
</evidence>
<dbReference type="FunFam" id="3.30.70.120:FF:000002">
    <property type="entry name" value="ATP phosphoribosyltransferase"/>
    <property type="match status" value="1"/>
</dbReference>
<evidence type="ECO:0000256" key="9">
    <source>
        <dbReference type="ARBA" id="ARBA00022605"/>
    </source>
</evidence>
<dbReference type="InterPro" id="IPR011322">
    <property type="entry name" value="N-reg_PII-like_a/b"/>
</dbReference>
<dbReference type="AlphaFoldDB" id="A0A381SBJ8"/>
<evidence type="ECO:0000256" key="17">
    <source>
        <dbReference type="ARBA" id="ARBA00024861"/>
    </source>
</evidence>
<reference evidence="20" key="1">
    <citation type="submission" date="2018-05" db="EMBL/GenBank/DDBJ databases">
        <authorList>
            <person name="Lanie J.A."/>
            <person name="Ng W.-L."/>
            <person name="Kazmierczak K.M."/>
            <person name="Andrzejewski T.M."/>
            <person name="Davidsen T.M."/>
            <person name="Wayne K.J."/>
            <person name="Tettelin H."/>
            <person name="Glass J.I."/>
            <person name="Rusch D."/>
            <person name="Podicherti R."/>
            <person name="Tsui H.-C.T."/>
            <person name="Winkler M.E."/>
        </authorList>
    </citation>
    <scope>NUCLEOTIDE SEQUENCE</scope>
</reference>
<dbReference type="Gene3D" id="3.30.70.120">
    <property type="match status" value="1"/>
</dbReference>
<keyword evidence="16" id="KW-0368">Histidine biosynthesis</keyword>
<dbReference type="GO" id="GO:0005524">
    <property type="term" value="F:ATP binding"/>
    <property type="evidence" value="ECO:0007669"/>
    <property type="project" value="UniProtKB-KW"/>
</dbReference>
<evidence type="ECO:0000256" key="15">
    <source>
        <dbReference type="ARBA" id="ARBA00022842"/>
    </source>
</evidence>
<keyword evidence="12" id="KW-0479">Metal-binding</keyword>
<evidence type="ECO:0000256" key="7">
    <source>
        <dbReference type="ARBA" id="ARBA00020998"/>
    </source>
</evidence>
<evidence type="ECO:0000256" key="10">
    <source>
        <dbReference type="ARBA" id="ARBA00022676"/>
    </source>
</evidence>
<dbReference type="Gene3D" id="3.40.190.10">
    <property type="entry name" value="Periplasmic binding protein-like II"/>
    <property type="match status" value="2"/>
</dbReference>
<evidence type="ECO:0000256" key="4">
    <source>
        <dbReference type="ARBA" id="ARBA00004667"/>
    </source>
</evidence>
<dbReference type="Pfam" id="PF01634">
    <property type="entry name" value="HisG"/>
    <property type="match status" value="1"/>
</dbReference>
<protein>
    <recommendedName>
        <fullName evidence="7">ATP phosphoribosyltransferase</fullName>
        <ecNumber evidence="6">2.4.2.17</ecNumber>
    </recommendedName>
</protein>
<dbReference type="GO" id="GO:0000105">
    <property type="term" value="P:L-histidine biosynthetic process"/>
    <property type="evidence" value="ECO:0007669"/>
    <property type="project" value="UniProtKB-UniPathway"/>
</dbReference>
<proteinExistence type="inferred from homology"/>
<keyword evidence="8" id="KW-0963">Cytoplasm</keyword>
<dbReference type="UniPathway" id="UPA00031">
    <property type="reaction ID" value="UER00006"/>
</dbReference>
<keyword evidence="10" id="KW-0328">Glycosyltransferase</keyword>
<comment type="function">
    <text evidence="17">Catalyzes the condensation of ATP and 5-phosphoribose 1-diphosphate to form N'-(5'-phosphoribosyl)-ATP (PR-ATP). Has a crucial role in the pathway because the rate of histidine biosynthesis seems to be controlled primarily by regulation of HisG enzymatic activity.</text>
</comment>
<evidence type="ECO:0000313" key="20">
    <source>
        <dbReference type="EMBL" id="SVA00879.1"/>
    </source>
</evidence>
<dbReference type="HAMAP" id="MF_00079">
    <property type="entry name" value="HisG_Long"/>
    <property type="match status" value="1"/>
</dbReference>
<evidence type="ECO:0000256" key="5">
    <source>
        <dbReference type="ARBA" id="ARBA00007955"/>
    </source>
</evidence>
<comment type="subcellular location">
    <subcellularLocation>
        <location evidence="3">Cytoplasm</location>
    </subcellularLocation>
</comment>
<dbReference type="Pfam" id="PF08029">
    <property type="entry name" value="HisG_C"/>
    <property type="match status" value="1"/>
</dbReference>
<dbReference type="EMBL" id="UINC01002846">
    <property type="protein sequence ID" value="SVA00879.1"/>
    <property type="molecule type" value="Genomic_DNA"/>
</dbReference>
<evidence type="ECO:0000256" key="1">
    <source>
        <dbReference type="ARBA" id="ARBA00000915"/>
    </source>
</evidence>
<dbReference type="InterPro" id="IPR001348">
    <property type="entry name" value="ATP_PRibTrfase_HisG"/>
</dbReference>
<evidence type="ECO:0000259" key="18">
    <source>
        <dbReference type="Pfam" id="PF01634"/>
    </source>
</evidence>
<dbReference type="InterPro" id="IPR015867">
    <property type="entry name" value="N-reg_PII/ATP_PRibTrfase_C"/>
</dbReference>
<keyword evidence="11" id="KW-0808">Transferase</keyword>
<feature type="domain" description="Histidine biosynthesis HisG C-terminal" evidence="19">
    <location>
        <begin position="217"/>
        <end position="289"/>
    </location>
</feature>
<comment type="cofactor">
    <cofactor evidence="2">
        <name>Mg(2+)</name>
        <dbReference type="ChEBI" id="CHEBI:18420"/>
    </cofactor>
</comment>
<evidence type="ECO:0000256" key="12">
    <source>
        <dbReference type="ARBA" id="ARBA00022723"/>
    </source>
</evidence>
<evidence type="ECO:0000256" key="2">
    <source>
        <dbReference type="ARBA" id="ARBA00001946"/>
    </source>
</evidence>
<dbReference type="NCBIfam" id="TIGR03455">
    <property type="entry name" value="HisG_C-term"/>
    <property type="match status" value="1"/>
</dbReference>
<keyword evidence="9" id="KW-0028">Amino-acid biosynthesis</keyword>
<gene>
    <name evidence="20" type="ORF">METZ01_LOCUS53733</name>
</gene>
<accession>A0A381SBJ8</accession>
<dbReference type="EC" id="2.4.2.17" evidence="6"/>
<dbReference type="SUPFAM" id="SSF54913">
    <property type="entry name" value="GlnB-like"/>
    <property type="match status" value="1"/>
</dbReference>
<dbReference type="InterPro" id="IPR020621">
    <property type="entry name" value="ATP-PRT_HisG_long"/>
</dbReference>
<dbReference type="PANTHER" id="PTHR21403">
    <property type="entry name" value="ATP PHOSPHORIBOSYLTRANSFERASE ATP-PRTASE"/>
    <property type="match status" value="1"/>
</dbReference>
<comment type="similarity">
    <text evidence="5">Belongs to the ATP phosphoribosyltransferase family. Long subfamily.</text>
</comment>
<dbReference type="SUPFAM" id="SSF53850">
    <property type="entry name" value="Periplasmic binding protein-like II"/>
    <property type="match status" value="1"/>
</dbReference>
<evidence type="ECO:0000256" key="16">
    <source>
        <dbReference type="ARBA" id="ARBA00023102"/>
    </source>
</evidence>
<dbReference type="CDD" id="cd13593">
    <property type="entry name" value="PBP2_HisGL3"/>
    <property type="match status" value="1"/>
</dbReference>
<keyword evidence="15" id="KW-0460">Magnesium</keyword>
<comment type="catalytic activity">
    <reaction evidence="1">
        <text>1-(5-phospho-beta-D-ribosyl)-ATP + diphosphate = 5-phospho-alpha-D-ribose 1-diphosphate + ATP</text>
        <dbReference type="Rhea" id="RHEA:18473"/>
        <dbReference type="ChEBI" id="CHEBI:30616"/>
        <dbReference type="ChEBI" id="CHEBI:33019"/>
        <dbReference type="ChEBI" id="CHEBI:58017"/>
        <dbReference type="ChEBI" id="CHEBI:73183"/>
        <dbReference type="EC" id="2.4.2.17"/>
    </reaction>
</comment>
<sequence length="292" mass="32237">MSGNVLKLGIPKGSLEEATVKLFARAGYNIRIQSRSYFPSIDDVEIECMLIRAQEIARYVADGVLDAGLTGKDWIMENRADVEEIAPLVYSKVSARPVRWVLAVPNDSSIQSAKDLQGKRIATEVVNLTTDWLKGHGVTANVEFSWGATEVKAPKLVDAIVEVTETGSSLKANNLRIVDTLMESTTRFIMNKAASEDTWKRNKVDRLVLMLQGAMAANGKVGLMLNAPKNKLDEIIKIFPPGKKPTVSELSDPEWVAINVILEEKLVRDIVPDLKKAGSEDIVEYPLNKIIH</sequence>
<evidence type="ECO:0000259" key="19">
    <source>
        <dbReference type="Pfam" id="PF08029"/>
    </source>
</evidence>
<dbReference type="NCBIfam" id="TIGR00070">
    <property type="entry name" value="hisG"/>
    <property type="match status" value="1"/>
</dbReference>
<evidence type="ECO:0000256" key="8">
    <source>
        <dbReference type="ARBA" id="ARBA00022490"/>
    </source>
</evidence>
<evidence type="ECO:0000256" key="3">
    <source>
        <dbReference type="ARBA" id="ARBA00004496"/>
    </source>
</evidence>
<keyword evidence="13" id="KW-0547">Nucleotide-binding</keyword>
<dbReference type="GO" id="GO:0005737">
    <property type="term" value="C:cytoplasm"/>
    <property type="evidence" value="ECO:0007669"/>
    <property type="project" value="UniProtKB-SubCell"/>
</dbReference>
<evidence type="ECO:0000256" key="6">
    <source>
        <dbReference type="ARBA" id="ARBA00011946"/>
    </source>
</evidence>
<dbReference type="InterPro" id="IPR013820">
    <property type="entry name" value="ATP_PRibTrfase_cat"/>
</dbReference>
<organism evidence="20">
    <name type="scientific">marine metagenome</name>
    <dbReference type="NCBI Taxonomy" id="408172"/>
    <lineage>
        <taxon>unclassified sequences</taxon>
        <taxon>metagenomes</taxon>
        <taxon>ecological metagenomes</taxon>
    </lineage>
</organism>
<evidence type="ECO:0000256" key="13">
    <source>
        <dbReference type="ARBA" id="ARBA00022741"/>
    </source>
</evidence>